<evidence type="ECO:0000259" key="2">
    <source>
        <dbReference type="Pfam" id="PF00149"/>
    </source>
</evidence>
<keyword evidence="4" id="KW-1185">Reference proteome</keyword>
<dbReference type="CDD" id="cd00144">
    <property type="entry name" value="MPP_PPP_family"/>
    <property type="match status" value="1"/>
</dbReference>
<comment type="caution">
    <text evidence="3">The sequence shown here is derived from an EMBL/GenBank/DDBJ whole genome shotgun (WGS) entry which is preliminary data.</text>
</comment>
<dbReference type="PANTHER" id="PTHR42850:SF4">
    <property type="entry name" value="ZINC-DEPENDENT ENDOPOLYPHOSPHATASE"/>
    <property type="match status" value="1"/>
</dbReference>
<proteinExistence type="predicted"/>
<evidence type="ECO:0000256" key="1">
    <source>
        <dbReference type="SAM" id="SignalP"/>
    </source>
</evidence>
<dbReference type="EMBL" id="RBNI01009058">
    <property type="protein sequence ID" value="RUP44363.1"/>
    <property type="molecule type" value="Genomic_DNA"/>
</dbReference>
<dbReference type="Pfam" id="PF00149">
    <property type="entry name" value="Metallophos"/>
    <property type="match status" value="1"/>
</dbReference>
<dbReference type="InterPro" id="IPR050126">
    <property type="entry name" value="Ap4A_hydrolase"/>
</dbReference>
<dbReference type="GO" id="GO:0016791">
    <property type="term" value="F:phosphatase activity"/>
    <property type="evidence" value="ECO:0007669"/>
    <property type="project" value="TreeGrafter"/>
</dbReference>
<dbReference type="Gene3D" id="3.60.21.10">
    <property type="match status" value="1"/>
</dbReference>
<dbReference type="AlphaFoldDB" id="A0A433D0J9"/>
<feature type="chain" id="PRO_5019252337" evidence="1">
    <location>
        <begin position="25"/>
        <end position="295"/>
    </location>
</feature>
<dbReference type="GO" id="GO:0000298">
    <property type="term" value="F:endopolyphosphatase activity"/>
    <property type="evidence" value="ECO:0007669"/>
    <property type="project" value="TreeGrafter"/>
</dbReference>
<accession>A0A433D0J9</accession>
<dbReference type="Proteomes" id="UP000268093">
    <property type="component" value="Unassembled WGS sequence"/>
</dbReference>
<evidence type="ECO:0000313" key="3">
    <source>
        <dbReference type="EMBL" id="RUP44363.1"/>
    </source>
</evidence>
<protein>
    <submittedName>
        <fullName evidence="3">Metallo-dependent phosphatase-like protein</fullName>
    </submittedName>
</protein>
<dbReference type="GO" id="GO:0005737">
    <property type="term" value="C:cytoplasm"/>
    <property type="evidence" value="ECO:0007669"/>
    <property type="project" value="TreeGrafter"/>
</dbReference>
<keyword evidence="1" id="KW-0732">Signal</keyword>
<evidence type="ECO:0000313" key="4">
    <source>
        <dbReference type="Proteomes" id="UP000268093"/>
    </source>
</evidence>
<dbReference type="SUPFAM" id="SSF56300">
    <property type="entry name" value="Metallo-dependent phosphatases"/>
    <property type="match status" value="1"/>
</dbReference>
<reference evidence="3 4" key="1">
    <citation type="journal article" date="2018" name="New Phytol.">
        <title>Phylogenomics of Endogonaceae and evolution of mycorrhizas within Mucoromycota.</title>
        <authorList>
            <person name="Chang Y."/>
            <person name="Desiro A."/>
            <person name="Na H."/>
            <person name="Sandor L."/>
            <person name="Lipzen A."/>
            <person name="Clum A."/>
            <person name="Barry K."/>
            <person name="Grigoriev I.V."/>
            <person name="Martin F.M."/>
            <person name="Stajich J.E."/>
            <person name="Smith M.E."/>
            <person name="Bonito G."/>
            <person name="Spatafora J.W."/>
        </authorList>
    </citation>
    <scope>NUCLEOTIDE SEQUENCE [LARGE SCALE GENOMIC DNA]</scope>
    <source>
        <strain evidence="3 4">GMNB39</strain>
    </source>
</reference>
<organism evidence="3 4">
    <name type="scientific">Jimgerdemannia flammicorona</name>
    <dbReference type="NCBI Taxonomy" id="994334"/>
    <lineage>
        <taxon>Eukaryota</taxon>
        <taxon>Fungi</taxon>
        <taxon>Fungi incertae sedis</taxon>
        <taxon>Mucoromycota</taxon>
        <taxon>Mucoromycotina</taxon>
        <taxon>Endogonomycetes</taxon>
        <taxon>Endogonales</taxon>
        <taxon>Endogonaceae</taxon>
        <taxon>Jimgerdemannia</taxon>
    </lineage>
</organism>
<dbReference type="OrthoDB" id="10267127at2759"/>
<gene>
    <name evidence="3" type="ORF">BC936DRAFT_149576</name>
</gene>
<dbReference type="InterPro" id="IPR004843">
    <property type="entry name" value="Calcineurin-like_PHP"/>
</dbReference>
<dbReference type="PANTHER" id="PTHR42850">
    <property type="entry name" value="METALLOPHOSPHOESTERASE"/>
    <property type="match status" value="1"/>
</dbReference>
<feature type="signal peptide" evidence="1">
    <location>
        <begin position="1"/>
        <end position="24"/>
    </location>
</feature>
<sequence length="295" mass="33482">MLGNPSSLLALLLGSLLFVDPAASAPRFALSPYANLTRIATLPAFLSRRLVVIGDVHGCLDELNLLLAEIQYNPSVDHLIFTGDLLAKGPKSIEVIRRVKELGASCVRGNHDDRVIRWRGYLNQMEREDGRRFGEYVDLTEVPEEFREPLMSEHRELARALSDTEYEFLVSCPLILRIPEFNTVVVHAGLDPSIPTTELEDQDPHDVMYMRNIYQGQPRTNKKKGQHWGKVWNEVQRRRRFPLNVWYGHDAGRGLMMLPFSVGADTGCVYGRELTAITIPDREMFSVKCATYAEK</sequence>
<feature type="domain" description="Calcineurin-like phosphoesterase" evidence="2">
    <location>
        <begin position="49"/>
        <end position="201"/>
    </location>
</feature>
<dbReference type="GO" id="GO:0006798">
    <property type="term" value="P:polyphosphate catabolic process"/>
    <property type="evidence" value="ECO:0007669"/>
    <property type="project" value="TreeGrafter"/>
</dbReference>
<dbReference type="InterPro" id="IPR029052">
    <property type="entry name" value="Metallo-depent_PP-like"/>
</dbReference>
<name>A0A433D0J9_9FUNG</name>